<dbReference type="STRING" id="1291518.A0A0D9NSA9"/>
<dbReference type="MEROPS" id="M43.002"/>
<dbReference type="Gene3D" id="3.40.390.10">
    <property type="entry name" value="Collagenase (Catalytic Domain)"/>
    <property type="match status" value="1"/>
</dbReference>
<name>A0A0D9NSA9_METAN</name>
<evidence type="ECO:0000256" key="3">
    <source>
        <dbReference type="ARBA" id="ARBA00022670"/>
    </source>
</evidence>
<evidence type="ECO:0000313" key="14">
    <source>
        <dbReference type="Proteomes" id="UP000054544"/>
    </source>
</evidence>
<keyword evidence="4" id="KW-0479">Metal-binding</keyword>
<proteinExistence type="inferred from homology"/>
<evidence type="ECO:0000256" key="7">
    <source>
        <dbReference type="ARBA" id="ARBA00022833"/>
    </source>
</evidence>
<evidence type="ECO:0000256" key="11">
    <source>
        <dbReference type="SAM" id="SignalP"/>
    </source>
</evidence>
<dbReference type="EMBL" id="KE384742">
    <property type="protein sequence ID" value="KJK76899.1"/>
    <property type="molecule type" value="Genomic_DNA"/>
</dbReference>
<organism evidence="13 14">
    <name type="scientific">Metarhizium anisopliae BRIP 53293</name>
    <dbReference type="NCBI Taxonomy" id="1291518"/>
    <lineage>
        <taxon>Eukaryota</taxon>
        <taxon>Fungi</taxon>
        <taxon>Dikarya</taxon>
        <taxon>Ascomycota</taxon>
        <taxon>Pezizomycotina</taxon>
        <taxon>Sordariomycetes</taxon>
        <taxon>Hypocreomycetidae</taxon>
        <taxon>Hypocreales</taxon>
        <taxon>Clavicipitaceae</taxon>
        <taxon>Metarhizium</taxon>
    </lineage>
</organism>
<evidence type="ECO:0000256" key="2">
    <source>
        <dbReference type="ARBA" id="ARBA00008721"/>
    </source>
</evidence>
<feature type="region of interest" description="Disordered" evidence="10">
    <location>
        <begin position="395"/>
        <end position="438"/>
    </location>
</feature>
<evidence type="ECO:0000313" key="13">
    <source>
        <dbReference type="EMBL" id="KJK76899.1"/>
    </source>
</evidence>
<dbReference type="GO" id="GO:0046872">
    <property type="term" value="F:metal ion binding"/>
    <property type="evidence" value="ECO:0007669"/>
    <property type="project" value="UniProtKB-KW"/>
</dbReference>
<dbReference type="Pfam" id="PF05572">
    <property type="entry name" value="Peptidase_M43"/>
    <property type="match status" value="1"/>
</dbReference>
<feature type="chain" id="PRO_5002341418" description="Peptidase M43 pregnancy-associated plasma-A domain-containing protein" evidence="11">
    <location>
        <begin position="17"/>
        <end position="545"/>
    </location>
</feature>
<evidence type="ECO:0000256" key="1">
    <source>
        <dbReference type="ARBA" id="ARBA00003174"/>
    </source>
</evidence>
<dbReference type="GO" id="GO:0006508">
    <property type="term" value="P:proteolysis"/>
    <property type="evidence" value="ECO:0007669"/>
    <property type="project" value="UniProtKB-KW"/>
</dbReference>
<keyword evidence="5 11" id="KW-0732">Signal</keyword>
<feature type="signal peptide" evidence="11">
    <location>
        <begin position="1"/>
        <end position="16"/>
    </location>
</feature>
<reference evidence="14" key="1">
    <citation type="journal article" date="2014" name="BMC Genomics">
        <title>The genome sequence of the biocontrol fungus Metarhizium anisopliae and comparative genomics of Metarhizium species.</title>
        <authorList>
            <person name="Pattemore J.A."/>
            <person name="Hane J.K."/>
            <person name="Williams A.H."/>
            <person name="Wilson B.A."/>
            <person name="Stodart B.J."/>
            <person name="Ash G.J."/>
        </authorList>
    </citation>
    <scope>NUCLEOTIDE SEQUENCE [LARGE SCALE GENOMIC DNA]</scope>
    <source>
        <strain evidence="14">BRIP 53293</strain>
    </source>
</reference>
<evidence type="ECO:0000256" key="5">
    <source>
        <dbReference type="ARBA" id="ARBA00022729"/>
    </source>
</evidence>
<dbReference type="AlphaFoldDB" id="A0A0D9NSA9"/>
<keyword evidence="14" id="KW-1185">Reference proteome</keyword>
<dbReference type="PANTHER" id="PTHR47466">
    <property type="match status" value="1"/>
</dbReference>
<evidence type="ECO:0000256" key="4">
    <source>
        <dbReference type="ARBA" id="ARBA00022723"/>
    </source>
</evidence>
<evidence type="ECO:0000256" key="8">
    <source>
        <dbReference type="ARBA" id="ARBA00023049"/>
    </source>
</evidence>
<keyword evidence="3" id="KW-0645">Protease</keyword>
<keyword evidence="7" id="KW-0862">Zinc</keyword>
<dbReference type="PANTHER" id="PTHR47466:SF1">
    <property type="entry name" value="METALLOPROTEASE MEP1 (AFU_ORTHOLOGUE AFUA_1G07730)-RELATED"/>
    <property type="match status" value="1"/>
</dbReference>
<dbReference type="Proteomes" id="UP000054544">
    <property type="component" value="Unassembled WGS sequence"/>
</dbReference>
<dbReference type="InterPro" id="IPR008754">
    <property type="entry name" value="Peptidase_M43"/>
</dbReference>
<comment type="function">
    <text evidence="1">Secreted metalloproteinase that allows assimilation of proteinaceous substrates.</text>
</comment>
<comment type="similarity">
    <text evidence="2">Belongs to the peptidase M43B family.</text>
</comment>
<dbReference type="CDD" id="cd04275">
    <property type="entry name" value="ZnMc_pappalysin_like"/>
    <property type="match status" value="1"/>
</dbReference>
<dbReference type="OrthoDB" id="536211at2759"/>
<evidence type="ECO:0000256" key="9">
    <source>
        <dbReference type="ARBA" id="ARBA00023157"/>
    </source>
</evidence>
<keyword evidence="6" id="KW-0378">Hydrolase</keyword>
<keyword evidence="9" id="KW-1015">Disulfide bond</keyword>
<dbReference type="SUPFAM" id="SSF55486">
    <property type="entry name" value="Metalloproteases ('zincins'), catalytic domain"/>
    <property type="match status" value="1"/>
</dbReference>
<evidence type="ECO:0000256" key="10">
    <source>
        <dbReference type="SAM" id="MobiDB-lite"/>
    </source>
</evidence>
<accession>A0A0D9NSA9</accession>
<dbReference type="InterPro" id="IPR024079">
    <property type="entry name" value="MetalloPept_cat_dom_sf"/>
</dbReference>
<feature type="domain" description="Peptidase M43 pregnancy-associated plasma-A" evidence="12">
    <location>
        <begin position="134"/>
        <end position="282"/>
    </location>
</feature>
<keyword evidence="8" id="KW-0482">Metalloprotease</keyword>
<gene>
    <name evidence="13" type="ORF">H634G_07941</name>
</gene>
<evidence type="ECO:0000256" key="6">
    <source>
        <dbReference type="ARBA" id="ARBA00022801"/>
    </source>
</evidence>
<evidence type="ECO:0000259" key="12">
    <source>
        <dbReference type="Pfam" id="PF05572"/>
    </source>
</evidence>
<sequence>MLHSLAISSLVALTTALAVDKPLDVCGTPPPSEGLVDAVKQFRLQEQELSTQGLVAQANVVVDTYIHIISSDGTPQGGNVSDDIVRRQIDVLNEGLSGTGFSVTLKGVDRTVNAAWANDRNEVAMKRELRKGSYKDLNLYYLNAPQGSANIGGYCYFPVQGARPGSESFIRDGCVMQFGSMPGGSLGSNNLGKVTVHEVGHWFGLFHTFQGGCEASSGGDQVDDTPAHAAPRTASDYQCPAGSNIDTCPSLPGSDPLHNYMSYRQDRCYTEFTQGQISRMVSLWSKSLYSAVVPRPPILLKSTMLTSAVLASLAALALATLPSSEPVEFACGNALPSKEFLDTSSKLRAAEHSLASQGQLAAAEIVIDTHVHIVAANNTADSGYASVSASLWNLDNRTQTRPPPSRDSPKSKKRMPSSPPVARSHPRPDRRPGRGLREQRHQVLIKSLDHTINATWSSGVEEEAMKKALRRGRYHDLNLYFSKQPMGRFGVLGYCTLTRWAPRALTPSTATDGRAADGCSVCVLEFTVGQFNRMKSFWELYRRGA</sequence>
<dbReference type="GO" id="GO:0008237">
    <property type="term" value="F:metallopeptidase activity"/>
    <property type="evidence" value="ECO:0007669"/>
    <property type="project" value="UniProtKB-KW"/>
</dbReference>
<protein>
    <recommendedName>
        <fullName evidence="12">Peptidase M43 pregnancy-associated plasma-A domain-containing protein</fullName>
    </recommendedName>
</protein>
<feature type="compositionally biased region" description="Basic and acidic residues" evidence="10">
    <location>
        <begin position="426"/>
        <end position="438"/>
    </location>
</feature>